<dbReference type="GO" id="GO:0007169">
    <property type="term" value="P:cell surface receptor protein tyrosine kinase signaling pathway"/>
    <property type="evidence" value="ECO:0007669"/>
    <property type="project" value="TreeGrafter"/>
</dbReference>
<dbReference type="OMA" id="AWITSTM"/>
<dbReference type="Proteomes" id="UP000094527">
    <property type="component" value="Unassembled WGS sequence"/>
</dbReference>
<keyword evidence="5" id="KW-0460">Magnesium</keyword>
<dbReference type="GO" id="GO:0005886">
    <property type="term" value="C:plasma membrane"/>
    <property type="evidence" value="ECO:0007669"/>
    <property type="project" value="TreeGrafter"/>
</dbReference>
<dbReference type="SUPFAM" id="SSF56112">
    <property type="entry name" value="Protein kinase-like (PK-like)"/>
    <property type="match status" value="1"/>
</dbReference>
<keyword evidence="8" id="KW-0675">Receptor</keyword>
<dbReference type="InterPro" id="IPR001245">
    <property type="entry name" value="Ser-Thr/Tyr_kinase_cat_dom"/>
</dbReference>
<dbReference type="PROSITE" id="PS00109">
    <property type="entry name" value="PROTEIN_KINASE_TYR"/>
    <property type="match status" value="1"/>
</dbReference>
<proteinExistence type="predicted"/>
<dbReference type="InterPro" id="IPR008266">
    <property type="entry name" value="Tyr_kinase_AS"/>
</dbReference>
<feature type="active site" description="Proton acceptor" evidence="3">
    <location>
        <position position="223"/>
    </location>
</feature>
<dbReference type="CDD" id="cd00192">
    <property type="entry name" value="PTKc"/>
    <property type="match status" value="1"/>
</dbReference>
<reference evidence="8 9" key="1">
    <citation type="journal article" date="2016" name="Genome Biol. Evol.">
        <title>Gene Family Evolution Reflects Adaptation to Soil Environmental Stressors in the Genome of the Collembolan Orchesella cincta.</title>
        <authorList>
            <person name="Faddeeva-Vakhrusheva A."/>
            <person name="Derks M.F."/>
            <person name="Anvar S.Y."/>
            <person name="Agamennone V."/>
            <person name="Suring W."/>
            <person name="Smit S."/>
            <person name="van Straalen N.M."/>
            <person name="Roelofs D."/>
        </authorList>
    </citation>
    <scope>NUCLEOTIDE SEQUENCE [LARGE SCALE GENOMIC DNA]</scope>
    <source>
        <tissue evidence="8">Mixed pool</tissue>
    </source>
</reference>
<keyword evidence="8" id="KW-0808">Transferase</keyword>
<dbReference type="PIRSF" id="PIRSF000615">
    <property type="entry name" value="TyrPK_CSF1-R"/>
    <property type="match status" value="1"/>
</dbReference>
<keyword evidence="9" id="KW-1185">Reference proteome</keyword>
<dbReference type="InterPro" id="IPR017441">
    <property type="entry name" value="Protein_kinase_ATP_BS"/>
</dbReference>
<feature type="domain" description="Protein kinase" evidence="7">
    <location>
        <begin position="56"/>
        <end position="364"/>
    </location>
</feature>
<keyword evidence="4 6" id="KW-0067">ATP-binding</keyword>
<accession>A0A1D2M5X9</accession>
<evidence type="ECO:0000313" key="9">
    <source>
        <dbReference type="Proteomes" id="UP000094527"/>
    </source>
</evidence>
<dbReference type="InterPro" id="IPR050122">
    <property type="entry name" value="RTK"/>
</dbReference>
<evidence type="ECO:0000256" key="1">
    <source>
        <dbReference type="ARBA" id="ARBA00004167"/>
    </source>
</evidence>
<name>A0A1D2M5X9_ORCCI</name>
<dbReference type="GO" id="GO:0005524">
    <property type="term" value="F:ATP binding"/>
    <property type="evidence" value="ECO:0007669"/>
    <property type="project" value="UniProtKB-UniRule"/>
</dbReference>
<comment type="catalytic activity">
    <reaction evidence="2">
        <text>L-tyrosyl-[protein] + ATP = O-phospho-L-tyrosyl-[protein] + ADP + H(+)</text>
        <dbReference type="Rhea" id="RHEA:10596"/>
        <dbReference type="Rhea" id="RHEA-COMP:10136"/>
        <dbReference type="Rhea" id="RHEA-COMP:20101"/>
        <dbReference type="ChEBI" id="CHEBI:15378"/>
        <dbReference type="ChEBI" id="CHEBI:30616"/>
        <dbReference type="ChEBI" id="CHEBI:46858"/>
        <dbReference type="ChEBI" id="CHEBI:61978"/>
        <dbReference type="ChEBI" id="CHEBI:456216"/>
        <dbReference type="EC" id="2.7.10.1"/>
    </reaction>
</comment>
<dbReference type="OrthoDB" id="4062651at2759"/>
<sequence>MKGIEASAGIQEWNSETSCEERALLGKYKKEEFEIIKEALDFAPIIANSKMKHNFVAEAIMIGSGEFGHVYKLNLTTRKMEKIIQVAVKTIDSDLNDATCFKALLAEAKVMTFLGKHENVVELIGLCTKDIRFSELIFHCNIIRNKCKCKKFLIGSGKLYIVLELCAFGSLHTYLISERATFSPSSDIESNNYALNEAQLVSWCLEIALGMEYLVSQKVVHGDLATRNVLLNENRTAKITDFGLSRRLYNYSVYVRRKNTPLPWRWLSTLVDMKFSTMSDVWSYGICCWEIFELGKRPWCNYPQFTLDFISDIKNGVRLEKPSNCRQKYFDDILFPCWKHERSERPKFTEIVDVWRTKSKPSDA</sequence>
<gene>
    <name evidence="8" type="ORF">Ocin01_18303</name>
</gene>
<comment type="subcellular location">
    <subcellularLocation>
        <location evidence="1">Membrane</location>
        <topology evidence="1">Single-pass membrane protein</topology>
    </subcellularLocation>
</comment>
<comment type="caution">
    <text evidence="8">The sequence shown here is derived from an EMBL/GenBank/DDBJ whole genome shotgun (WGS) entry which is preliminary data.</text>
</comment>
<protein>
    <submittedName>
        <fullName evidence="8">Tyrosine kinase receptor Cad96Ca</fullName>
    </submittedName>
</protein>
<dbReference type="GO" id="GO:0004714">
    <property type="term" value="F:transmembrane receptor protein tyrosine kinase activity"/>
    <property type="evidence" value="ECO:0007669"/>
    <property type="project" value="UniProtKB-EC"/>
</dbReference>
<evidence type="ECO:0000259" key="7">
    <source>
        <dbReference type="PROSITE" id="PS50011"/>
    </source>
</evidence>
<evidence type="ECO:0000256" key="3">
    <source>
        <dbReference type="PIRSR" id="PIRSR000615-1"/>
    </source>
</evidence>
<dbReference type="InterPro" id="IPR000719">
    <property type="entry name" value="Prot_kinase_dom"/>
</dbReference>
<feature type="binding site" evidence="4">
    <location>
        <begin position="63"/>
        <end position="70"/>
    </location>
    <ligand>
        <name>ATP</name>
        <dbReference type="ChEBI" id="CHEBI:30616"/>
    </ligand>
</feature>
<feature type="binding site" evidence="4 6">
    <location>
        <position position="89"/>
    </location>
    <ligand>
        <name>ATP</name>
        <dbReference type="ChEBI" id="CHEBI:30616"/>
    </ligand>
</feature>
<evidence type="ECO:0000256" key="5">
    <source>
        <dbReference type="PIRSR" id="PIRSR000615-3"/>
    </source>
</evidence>
<feature type="binding site" evidence="4">
    <location>
        <position position="227"/>
    </location>
    <ligand>
        <name>ATP</name>
        <dbReference type="ChEBI" id="CHEBI:30616"/>
    </ligand>
</feature>
<feature type="binding site" evidence="5">
    <location>
        <position position="241"/>
    </location>
    <ligand>
        <name>Mg(2+)</name>
        <dbReference type="ChEBI" id="CHEBI:18420"/>
    </ligand>
</feature>
<dbReference type="STRING" id="48709.A0A1D2M5X9"/>
<feature type="binding site" evidence="5">
    <location>
        <position position="228"/>
    </location>
    <ligand>
        <name>Mg(2+)</name>
        <dbReference type="ChEBI" id="CHEBI:18420"/>
    </ligand>
</feature>
<dbReference type="GO" id="GO:0046872">
    <property type="term" value="F:metal ion binding"/>
    <property type="evidence" value="ECO:0007669"/>
    <property type="project" value="UniProtKB-KW"/>
</dbReference>
<dbReference type="PRINTS" id="PR00109">
    <property type="entry name" value="TYRKINASE"/>
</dbReference>
<dbReference type="PROSITE" id="PS50011">
    <property type="entry name" value="PROTEIN_KINASE_DOM"/>
    <property type="match status" value="1"/>
</dbReference>
<evidence type="ECO:0000256" key="6">
    <source>
        <dbReference type="PROSITE-ProRule" id="PRU10141"/>
    </source>
</evidence>
<dbReference type="PANTHER" id="PTHR24416">
    <property type="entry name" value="TYROSINE-PROTEIN KINASE RECEPTOR"/>
    <property type="match status" value="1"/>
</dbReference>
<dbReference type="PANTHER" id="PTHR24416:SF600">
    <property type="entry name" value="PDGF- AND VEGF-RECEPTOR RELATED, ISOFORM J"/>
    <property type="match status" value="1"/>
</dbReference>
<evidence type="ECO:0000256" key="2">
    <source>
        <dbReference type="ARBA" id="ARBA00051243"/>
    </source>
</evidence>
<keyword evidence="8" id="KW-0418">Kinase</keyword>
<evidence type="ECO:0000256" key="4">
    <source>
        <dbReference type="PIRSR" id="PIRSR000615-2"/>
    </source>
</evidence>
<dbReference type="GO" id="GO:0043235">
    <property type="term" value="C:receptor complex"/>
    <property type="evidence" value="ECO:0007669"/>
    <property type="project" value="TreeGrafter"/>
</dbReference>
<keyword evidence="5" id="KW-0479">Metal-binding</keyword>
<keyword evidence="4 6" id="KW-0547">Nucleotide-binding</keyword>
<dbReference type="AlphaFoldDB" id="A0A1D2M5X9"/>
<dbReference type="Pfam" id="PF07714">
    <property type="entry name" value="PK_Tyr_Ser-Thr"/>
    <property type="match status" value="1"/>
</dbReference>
<organism evidence="8 9">
    <name type="scientific">Orchesella cincta</name>
    <name type="common">Springtail</name>
    <name type="synonym">Podura cincta</name>
    <dbReference type="NCBI Taxonomy" id="48709"/>
    <lineage>
        <taxon>Eukaryota</taxon>
        <taxon>Metazoa</taxon>
        <taxon>Ecdysozoa</taxon>
        <taxon>Arthropoda</taxon>
        <taxon>Hexapoda</taxon>
        <taxon>Collembola</taxon>
        <taxon>Entomobryomorpha</taxon>
        <taxon>Entomobryoidea</taxon>
        <taxon>Orchesellidae</taxon>
        <taxon>Orchesellinae</taxon>
        <taxon>Orchesella</taxon>
    </lineage>
</organism>
<dbReference type="InterPro" id="IPR011009">
    <property type="entry name" value="Kinase-like_dom_sf"/>
</dbReference>
<dbReference type="PROSITE" id="PS00107">
    <property type="entry name" value="PROTEIN_KINASE_ATP"/>
    <property type="match status" value="1"/>
</dbReference>
<dbReference type="Gene3D" id="3.30.200.20">
    <property type="entry name" value="Phosphorylase Kinase, domain 1"/>
    <property type="match status" value="1"/>
</dbReference>
<dbReference type="EMBL" id="LJIJ01003673">
    <property type="protein sequence ID" value="ODM88379.1"/>
    <property type="molecule type" value="Genomic_DNA"/>
</dbReference>
<dbReference type="Gene3D" id="1.10.510.10">
    <property type="entry name" value="Transferase(Phosphotransferase) domain 1"/>
    <property type="match status" value="1"/>
</dbReference>
<evidence type="ECO:0000313" key="8">
    <source>
        <dbReference type="EMBL" id="ODM88379.1"/>
    </source>
</evidence>